<dbReference type="InterPro" id="IPR029044">
    <property type="entry name" value="Nucleotide-diphossugar_trans"/>
</dbReference>
<dbReference type="InterPro" id="IPR050834">
    <property type="entry name" value="Glycosyltransf_2"/>
</dbReference>
<dbReference type="EMBL" id="SRID01000288">
    <property type="protein sequence ID" value="TGA96563.1"/>
    <property type="molecule type" value="Genomic_DNA"/>
</dbReference>
<dbReference type="Pfam" id="PF00535">
    <property type="entry name" value="Glycos_transf_2"/>
    <property type="match status" value="1"/>
</dbReference>
<keyword evidence="4" id="KW-1185">Reference proteome</keyword>
<sequence length="343" mass="37746">MSVKRAPAVSVVIPCYNYGRYLPQTLDSVLGQTFADWEIVIVDDGSTDDSPDVAQAFIDRHPDRRVRLLRRANAGVSAARNAGISAADGRYILPLDADDVIAPTMLEKTAGLLDAEPGIAIASTDLFVFTDAEDVPPQVLTLPPYSRELLLQRLIMFYCSLYRREVWTAVGGYDEGMRAGEDWDFWIGCAERGFTAHHIAEPLFGARNKDTGLHVAAAENDLVVRARIVANHPTQFKPVTRAWAQALLEQEEDAQRGDARVPDDILSRAGEMDEFLRVVMDLQRIARRQHYRVQHLEQALAERTLPTQGGPGPRSLAVTDVGAECDPTGQGADRQPASSRATS</sequence>
<evidence type="ECO:0000259" key="2">
    <source>
        <dbReference type="Pfam" id="PF00535"/>
    </source>
</evidence>
<feature type="domain" description="Glycosyltransferase 2-like" evidence="2">
    <location>
        <begin position="10"/>
        <end position="154"/>
    </location>
</feature>
<feature type="region of interest" description="Disordered" evidence="1">
    <location>
        <begin position="302"/>
        <end position="343"/>
    </location>
</feature>
<gene>
    <name evidence="3" type="ORF">E4099_24070</name>
</gene>
<evidence type="ECO:0000256" key="1">
    <source>
        <dbReference type="SAM" id="MobiDB-lite"/>
    </source>
</evidence>
<dbReference type="PANTHER" id="PTHR43685:SF2">
    <property type="entry name" value="GLYCOSYLTRANSFERASE 2-LIKE DOMAIN-CONTAINING PROTEIN"/>
    <property type="match status" value="1"/>
</dbReference>
<dbReference type="Gene3D" id="3.90.550.10">
    <property type="entry name" value="Spore Coat Polysaccharide Biosynthesis Protein SpsA, Chain A"/>
    <property type="match status" value="1"/>
</dbReference>
<proteinExistence type="predicted"/>
<name>A0A4Z0GIC7_9ACTN</name>
<keyword evidence="3" id="KW-0808">Transferase</keyword>
<dbReference type="CDD" id="cd00761">
    <property type="entry name" value="Glyco_tranf_GTA_type"/>
    <property type="match status" value="1"/>
</dbReference>
<comment type="caution">
    <text evidence="3">The sequence shown here is derived from an EMBL/GenBank/DDBJ whole genome shotgun (WGS) entry which is preliminary data.</text>
</comment>
<reference evidence="3 4" key="1">
    <citation type="submission" date="2019-03" db="EMBL/GenBank/DDBJ databases">
        <authorList>
            <person name="Gonzalez-Pimentel J.L."/>
        </authorList>
    </citation>
    <scope>NUCLEOTIDE SEQUENCE [LARGE SCALE GENOMIC DNA]</scope>
    <source>
        <strain evidence="3 4">JCM 31289</strain>
    </source>
</reference>
<evidence type="ECO:0000313" key="4">
    <source>
        <dbReference type="Proteomes" id="UP000297948"/>
    </source>
</evidence>
<dbReference type="AlphaFoldDB" id="A0A4Z0GIC7"/>
<evidence type="ECO:0000313" key="3">
    <source>
        <dbReference type="EMBL" id="TGA96563.1"/>
    </source>
</evidence>
<dbReference type="SUPFAM" id="SSF53448">
    <property type="entry name" value="Nucleotide-diphospho-sugar transferases"/>
    <property type="match status" value="1"/>
</dbReference>
<dbReference type="PANTHER" id="PTHR43685">
    <property type="entry name" value="GLYCOSYLTRANSFERASE"/>
    <property type="match status" value="1"/>
</dbReference>
<dbReference type="InterPro" id="IPR001173">
    <property type="entry name" value="Glyco_trans_2-like"/>
</dbReference>
<protein>
    <submittedName>
        <fullName evidence="3">Glycosyltransferase family 2 protein</fullName>
    </submittedName>
</protein>
<dbReference type="Proteomes" id="UP000297948">
    <property type="component" value="Unassembled WGS sequence"/>
</dbReference>
<dbReference type="RefSeq" id="WP_135341214.1">
    <property type="nucleotide sequence ID" value="NZ_JBHLTX010000045.1"/>
</dbReference>
<dbReference type="OrthoDB" id="4547437at2"/>
<organism evidence="3 4">
    <name type="scientific">Streptomyces palmae</name>
    <dbReference type="NCBI Taxonomy" id="1701085"/>
    <lineage>
        <taxon>Bacteria</taxon>
        <taxon>Bacillati</taxon>
        <taxon>Actinomycetota</taxon>
        <taxon>Actinomycetes</taxon>
        <taxon>Kitasatosporales</taxon>
        <taxon>Streptomycetaceae</taxon>
        <taxon>Streptomyces</taxon>
    </lineage>
</organism>
<accession>A0A4Z0GIC7</accession>
<dbReference type="GO" id="GO:0016740">
    <property type="term" value="F:transferase activity"/>
    <property type="evidence" value="ECO:0007669"/>
    <property type="project" value="UniProtKB-KW"/>
</dbReference>